<accession>B2IFV7</accession>
<dbReference type="Gene3D" id="3.30.70.2200">
    <property type="match status" value="1"/>
</dbReference>
<dbReference type="KEGG" id="bid:Bind_2075"/>
<dbReference type="EMBL" id="CP001016">
    <property type="protein sequence ID" value="ACB95696.1"/>
    <property type="molecule type" value="Genomic_DNA"/>
</dbReference>
<dbReference type="AlphaFoldDB" id="B2IFV7"/>
<evidence type="ECO:0000313" key="1">
    <source>
        <dbReference type="EMBL" id="ACB95696.1"/>
    </source>
</evidence>
<evidence type="ECO:0000313" key="2">
    <source>
        <dbReference type="Proteomes" id="UP000001695"/>
    </source>
</evidence>
<gene>
    <name evidence="1" type="ordered locus">Bind_2075</name>
</gene>
<dbReference type="HOGENOM" id="CLU_098525_0_0_5"/>
<name>B2IFV7_BEII9</name>
<dbReference type="Proteomes" id="UP000001695">
    <property type="component" value="Chromosome"/>
</dbReference>
<dbReference type="eggNOG" id="COG1571">
    <property type="taxonomic scope" value="Bacteria"/>
</dbReference>
<protein>
    <submittedName>
        <fullName evidence="1">Conserved hypothetical cytosolic protein</fullName>
    </submittedName>
</protein>
<reference evidence="2" key="1">
    <citation type="submission" date="2008-03" db="EMBL/GenBank/DDBJ databases">
        <title>Complete sequence of chromosome of Beijerinckia indica subsp. indica ATCC 9039.</title>
        <authorList>
            <consortium name="US DOE Joint Genome Institute"/>
            <person name="Copeland A."/>
            <person name="Lucas S."/>
            <person name="Lapidus A."/>
            <person name="Glavina del Rio T."/>
            <person name="Dalin E."/>
            <person name="Tice H."/>
            <person name="Bruce D."/>
            <person name="Goodwin L."/>
            <person name="Pitluck S."/>
            <person name="LaButti K."/>
            <person name="Schmutz J."/>
            <person name="Larimer F."/>
            <person name="Land M."/>
            <person name="Hauser L."/>
            <person name="Kyrpides N."/>
            <person name="Mikhailova N."/>
            <person name="Dunfield P.F."/>
            <person name="Dedysh S.N."/>
            <person name="Liesack W."/>
            <person name="Saw J.H."/>
            <person name="Alam M."/>
            <person name="Chen Y."/>
            <person name="Murrell J.C."/>
            <person name="Richardson P."/>
        </authorList>
    </citation>
    <scope>NUCLEOTIDE SEQUENCE [LARGE SCALE GENOMIC DNA]</scope>
    <source>
        <strain evidence="2">ATCC 9039 / DSM 1715 / NCIMB 8712</strain>
    </source>
</reference>
<dbReference type="STRING" id="395963.Bind_2075"/>
<sequence length="243" mass="26081">MRLLIGIDDTDVLGAPIGTGRLARMFEKKLPDHVRLWGVLRHQLLVDARIPYTSHNSPACIAVDLEDEELIPELIQRVRDHIRLLASPGSDPGLCVARADLCTPAVITFGLACTQNLVTQDEARTLAAESGLLLEGLGGTEDGVIGALAAVGLTAYGWCGRFLEFNGLRDLPDPVRVDALIAHGLLPVALDQDASVPPSQALIETNGWLSPRLWGGRPIVPVSLEDGQWKALGKKARDAEVAE</sequence>
<reference evidence="1 2" key="2">
    <citation type="journal article" date="2010" name="J. Bacteriol.">
        <title>Complete genome sequence of Beijerinckia indica subsp. indica.</title>
        <authorList>
            <person name="Tamas I."/>
            <person name="Dedysh S.N."/>
            <person name="Liesack W."/>
            <person name="Stott M.B."/>
            <person name="Alam M."/>
            <person name="Murrell J.C."/>
            <person name="Dunfield P.F."/>
        </authorList>
    </citation>
    <scope>NUCLEOTIDE SEQUENCE [LARGE SCALE GENOMIC DNA]</scope>
    <source>
        <strain evidence="2">ATCC 9039 / DSM 1715 / NCIMB 8712</strain>
    </source>
</reference>
<organism evidence="1 2">
    <name type="scientific">Beijerinckia indica subsp. indica (strain ATCC 9039 / DSM 1715 / NCIMB 8712)</name>
    <dbReference type="NCBI Taxonomy" id="395963"/>
    <lineage>
        <taxon>Bacteria</taxon>
        <taxon>Pseudomonadati</taxon>
        <taxon>Pseudomonadota</taxon>
        <taxon>Alphaproteobacteria</taxon>
        <taxon>Hyphomicrobiales</taxon>
        <taxon>Beijerinckiaceae</taxon>
        <taxon>Beijerinckia</taxon>
    </lineage>
</organism>
<proteinExistence type="predicted"/>
<dbReference type="OrthoDB" id="270233at2"/>
<dbReference type="RefSeq" id="WP_012385052.1">
    <property type="nucleotide sequence ID" value="NC_010581.1"/>
</dbReference>
<keyword evidence="2" id="KW-1185">Reference proteome</keyword>